<evidence type="ECO:0000313" key="4">
    <source>
        <dbReference type="Proteomes" id="UP000325440"/>
    </source>
</evidence>
<feature type="compositionally biased region" description="Basic residues" evidence="1">
    <location>
        <begin position="411"/>
        <end position="423"/>
    </location>
</feature>
<evidence type="ECO:0000256" key="1">
    <source>
        <dbReference type="SAM" id="MobiDB-lite"/>
    </source>
</evidence>
<keyword evidence="2" id="KW-0472">Membrane</keyword>
<reference evidence="3 4" key="1">
    <citation type="submission" date="2019-08" db="EMBL/GenBank/DDBJ databases">
        <authorList>
            <person name="Alioto T."/>
            <person name="Alioto T."/>
            <person name="Gomez Garrido J."/>
        </authorList>
    </citation>
    <scope>NUCLEOTIDE SEQUENCE [LARGE SCALE GENOMIC DNA]</scope>
</reference>
<organism evidence="3 4">
    <name type="scientific">Cinara cedri</name>
    <dbReference type="NCBI Taxonomy" id="506608"/>
    <lineage>
        <taxon>Eukaryota</taxon>
        <taxon>Metazoa</taxon>
        <taxon>Ecdysozoa</taxon>
        <taxon>Arthropoda</taxon>
        <taxon>Hexapoda</taxon>
        <taxon>Insecta</taxon>
        <taxon>Pterygota</taxon>
        <taxon>Neoptera</taxon>
        <taxon>Paraneoptera</taxon>
        <taxon>Hemiptera</taxon>
        <taxon>Sternorrhyncha</taxon>
        <taxon>Aphidomorpha</taxon>
        <taxon>Aphidoidea</taxon>
        <taxon>Aphididae</taxon>
        <taxon>Lachninae</taxon>
        <taxon>Cinara</taxon>
    </lineage>
</organism>
<accession>A0A5E4MA81</accession>
<feature type="transmembrane region" description="Helical" evidence="2">
    <location>
        <begin position="168"/>
        <end position="190"/>
    </location>
</feature>
<protein>
    <submittedName>
        <fullName evidence="3">Uncharacterized protein</fullName>
    </submittedName>
</protein>
<proteinExistence type="predicted"/>
<keyword evidence="2" id="KW-1133">Transmembrane helix</keyword>
<evidence type="ECO:0000313" key="3">
    <source>
        <dbReference type="EMBL" id="VVC28313.1"/>
    </source>
</evidence>
<feature type="transmembrane region" description="Helical" evidence="2">
    <location>
        <begin position="88"/>
        <end position="110"/>
    </location>
</feature>
<keyword evidence="2" id="KW-0812">Transmembrane</keyword>
<dbReference type="EMBL" id="CABPRJ010000479">
    <property type="protein sequence ID" value="VVC28313.1"/>
    <property type="molecule type" value="Genomic_DNA"/>
</dbReference>
<feature type="transmembrane region" description="Helical" evidence="2">
    <location>
        <begin position="57"/>
        <end position="76"/>
    </location>
</feature>
<evidence type="ECO:0000256" key="2">
    <source>
        <dbReference type="SAM" id="Phobius"/>
    </source>
</evidence>
<dbReference type="AlphaFoldDB" id="A0A5E4MA81"/>
<feature type="transmembrane region" description="Helical" evidence="2">
    <location>
        <begin position="265"/>
        <end position="287"/>
    </location>
</feature>
<feature type="region of interest" description="Disordered" evidence="1">
    <location>
        <begin position="405"/>
        <end position="443"/>
    </location>
</feature>
<dbReference type="OrthoDB" id="6609594at2759"/>
<sequence>MDKGNGGGGDGDDDMDVKTVYAHPNGTLSIMPDDDGGEAAKAAGDGSPWRPSSVPFAAAYLTLSSVAIASNVMVLTGIVTTDRLRSPYAVLVSALCLQCAMDAAVGHFITTGELLAGGVGGGGGSAVCRGAATVAVALSVVELVTFAGLAAANVFVRWSDCDELALPAAAALWAAPSAYTYVILAPTLLFSTRYFPSRGRCGFVSNTTGWFYPSLLIVFSFMIPWSISFYFVLVSLLKPVNVSLQQTPVAAKAVKNRTDPAPSKLIFASYTVLVTPGLVSSCIYLYGNPRDNPWAENEVPEDLLDGYLSKLPILFDVFVPLILIYHHKAFRKKCRDLYLHGFRNSVSDGRQISLERLKWSRNAVDRLTDDAPVLFVEQSAGTINVRLPSEDGFVVKVCDLNHEETGSTGSNRKKAVRFSRKPQKAAESGVYSTQGQEKKESSL</sequence>
<dbReference type="Proteomes" id="UP000325440">
    <property type="component" value="Unassembled WGS sequence"/>
</dbReference>
<feature type="transmembrane region" description="Helical" evidence="2">
    <location>
        <begin position="307"/>
        <end position="325"/>
    </location>
</feature>
<dbReference type="Gene3D" id="1.20.1070.10">
    <property type="entry name" value="Rhodopsin 7-helix transmembrane proteins"/>
    <property type="match status" value="1"/>
</dbReference>
<gene>
    <name evidence="3" type="ORF">CINCED_3A018719</name>
</gene>
<keyword evidence="4" id="KW-1185">Reference proteome</keyword>
<feature type="transmembrane region" description="Helical" evidence="2">
    <location>
        <begin position="130"/>
        <end position="156"/>
    </location>
</feature>
<feature type="transmembrane region" description="Helical" evidence="2">
    <location>
        <begin position="210"/>
        <end position="237"/>
    </location>
</feature>
<name>A0A5E4MA81_9HEMI</name>